<name>A0A927HEJ4_9BACI</name>
<organism evidence="1 2">
    <name type="scientific">Peribacillus faecalis</name>
    <dbReference type="NCBI Taxonomy" id="2772559"/>
    <lineage>
        <taxon>Bacteria</taxon>
        <taxon>Bacillati</taxon>
        <taxon>Bacillota</taxon>
        <taxon>Bacilli</taxon>
        <taxon>Bacillales</taxon>
        <taxon>Bacillaceae</taxon>
        <taxon>Peribacillus</taxon>
    </lineage>
</organism>
<evidence type="ECO:0000313" key="2">
    <source>
        <dbReference type="Proteomes" id="UP000602076"/>
    </source>
</evidence>
<comment type="caution">
    <text evidence="1">The sequence shown here is derived from an EMBL/GenBank/DDBJ whole genome shotgun (WGS) entry which is preliminary data.</text>
</comment>
<sequence>MKLIDDLFEHYRSKLTGDDEDIDILVLAVLEQLSKEEILEYVTEMDELELRSFMGVYITETLKEKFALTNPASTKDPSSHDFRNIH</sequence>
<dbReference type="Pfam" id="PF19651">
    <property type="entry name" value="DUF6154"/>
    <property type="match status" value="1"/>
</dbReference>
<reference evidence="1" key="1">
    <citation type="submission" date="2020-09" db="EMBL/GenBank/DDBJ databases">
        <title>Bacillus faecalis sp. nov., a moderately halophilic bacterium isolated from cow faeces.</title>
        <authorList>
            <person name="Jiang L."/>
            <person name="Lee J."/>
        </authorList>
    </citation>
    <scope>NUCLEOTIDE SEQUENCE</scope>
    <source>
        <strain evidence="1">AGMB 02131</strain>
    </source>
</reference>
<evidence type="ECO:0000313" key="1">
    <source>
        <dbReference type="EMBL" id="MBD3110543.1"/>
    </source>
</evidence>
<accession>A0A927HEJ4</accession>
<dbReference type="Proteomes" id="UP000602076">
    <property type="component" value="Unassembled WGS sequence"/>
</dbReference>
<dbReference type="InterPro" id="IPR046152">
    <property type="entry name" value="DUF6154"/>
</dbReference>
<proteinExistence type="predicted"/>
<gene>
    <name evidence="1" type="ORF">IEO70_19635</name>
</gene>
<dbReference type="AlphaFoldDB" id="A0A927HEJ4"/>
<keyword evidence="2" id="KW-1185">Reference proteome</keyword>
<protein>
    <submittedName>
        <fullName evidence="1">DUF1836 domain-containing protein</fullName>
    </submittedName>
</protein>
<dbReference type="EMBL" id="JACXSI010000070">
    <property type="protein sequence ID" value="MBD3110543.1"/>
    <property type="molecule type" value="Genomic_DNA"/>
</dbReference>